<dbReference type="GO" id="GO:0043165">
    <property type="term" value="P:Gram-negative-bacterium-type cell outer membrane assembly"/>
    <property type="evidence" value="ECO:0007669"/>
    <property type="project" value="UniProtKB-UniRule"/>
</dbReference>
<dbReference type="InterPro" id="IPR015943">
    <property type="entry name" value="WD40/YVTN_repeat-like_dom_sf"/>
</dbReference>
<dbReference type="Pfam" id="PF13360">
    <property type="entry name" value="PQQ_2"/>
    <property type="match status" value="1"/>
</dbReference>
<reference evidence="6 7" key="1">
    <citation type="submission" date="2018-06" db="EMBL/GenBank/DDBJ databases">
        <authorList>
            <consortium name="Pathogen Informatics"/>
            <person name="Doyle S."/>
        </authorList>
    </citation>
    <scope>NUCLEOTIDE SEQUENCE [LARGE SCALE GENOMIC DNA]</scope>
    <source>
        <strain evidence="6 7">NCTC13337</strain>
    </source>
</reference>
<dbReference type="HAMAP" id="MF_00923">
    <property type="entry name" value="OM_assembly_BamB"/>
    <property type="match status" value="1"/>
</dbReference>
<dbReference type="InterPro" id="IPR002372">
    <property type="entry name" value="PQQ_rpt_dom"/>
</dbReference>
<dbReference type="GO" id="GO:0051205">
    <property type="term" value="P:protein insertion into membrane"/>
    <property type="evidence" value="ECO:0007669"/>
    <property type="project" value="UniProtKB-UniRule"/>
</dbReference>
<gene>
    <name evidence="6" type="primary">yfgL</name>
    <name evidence="4" type="synonym">bamB</name>
    <name evidence="6" type="ORF">NCTC13337_01630</name>
</gene>
<feature type="domain" description="Pyrrolo-quinoline quinone repeat" evidence="5">
    <location>
        <begin position="102"/>
        <end position="314"/>
    </location>
</feature>
<evidence type="ECO:0000256" key="2">
    <source>
        <dbReference type="ARBA" id="ARBA00023136"/>
    </source>
</evidence>
<keyword evidence="7" id="KW-1185">Reference proteome</keyword>
<keyword evidence="4 6" id="KW-0449">Lipoprotein</keyword>
<dbReference type="InterPro" id="IPR011047">
    <property type="entry name" value="Quinoprotein_ADH-like_sf"/>
</dbReference>
<evidence type="ECO:0000313" key="6">
    <source>
        <dbReference type="EMBL" id="SUO95876.1"/>
    </source>
</evidence>
<dbReference type="PROSITE" id="PS51257">
    <property type="entry name" value="PROKAR_LIPOPROTEIN"/>
    <property type="match status" value="1"/>
</dbReference>
<keyword evidence="2 4" id="KW-0472">Membrane</keyword>
<comment type="function">
    <text evidence="4">Part of the outer membrane protein assembly complex, which is involved in assembly and insertion of beta-barrel proteins into the outer membrane.</text>
</comment>
<keyword evidence="3 4" id="KW-0998">Cell outer membrane</keyword>
<dbReference type="EMBL" id="UHIC01000001">
    <property type="protein sequence ID" value="SUO95876.1"/>
    <property type="molecule type" value="Genomic_DNA"/>
</dbReference>
<dbReference type="PANTHER" id="PTHR34512">
    <property type="entry name" value="CELL SURFACE PROTEIN"/>
    <property type="match status" value="1"/>
</dbReference>
<evidence type="ECO:0000313" key="7">
    <source>
        <dbReference type="Proteomes" id="UP000254601"/>
    </source>
</evidence>
<evidence type="ECO:0000256" key="3">
    <source>
        <dbReference type="ARBA" id="ARBA00023237"/>
    </source>
</evidence>
<organism evidence="6 7">
    <name type="scientific">Suttonella ornithocola</name>
    <dbReference type="NCBI Taxonomy" id="279832"/>
    <lineage>
        <taxon>Bacteria</taxon>
        <taxon>Pseudomonadati</taxon>
        <taxon>Pseudomonadota</taxon>
        <taxon>Gammaproteobacteria</taxon>
        <taxon>Cardiobacteriales</taxon>
        <taxon>Cardiobacteriaceae</taxon>
        <taxon>Suttonella</taxon>
    </lineage>
</organism>
<keyword evidence="4" id="KW-0564">Palmitate</keyword>
<dbReference type="Proteomes" id="UP000254601">
    <property type="component" value="Unassembled WGS sequence"/>
</dbReference>
<evidence type="ECO:0000259" key="5">
    <source>
        <dbReference type="Pfam" id="PF13360"/>
    </source>
</evidence>
<name>A0A380MV06_9GAMM</name>
<sequence length="389" mass="42305">MINSAFKKNIVLTSLSAALFLTGCSSWFYGKSNQIEPSERPIVTDSRVQTAILWKKNLGKGGENQVLYFSPANIRDTIYSVSANGNFYSINAQTGIENYRLNLGNAISTGVTAGGDFLFLGTQNGDLMALNQDGQVIWRKYLGGLLIGKPSFADGLLVAYTSDGEVSAFNPADGTRLWRYHSNTPPLSLRGNASPVIGGGVVILLTDDGFFTVLEVSSGLPMANQRIANISSKLGFGRIIDQDATPKVNNGILFGSAYQNQVYAIDLQNGVPKWQNESVATGQDFAISPTDIYLTTADDSIVALNQENGQILWENKQLRGRQLSPPVAIPGRIGVVDYKGWLYWLDSRDGKLIGEQHIGKVRANTTPLVLDSEIIWQLVDGQLIAIRPQ</sequence>
<comment type="similarity">
    <text evidence="4">Belongs to the BamB family.</text>
</comment>
<dbReference type="SUPFAM" id="SSF50998">
    <property type="entry name" value="Quinoprotein alcohol dehydrogenase-like"/>
    <property type="match status" value="1"/>
</dbReference>
<keyword evidence="1 4" id="KW-0732">Signal</keyword>
<proteinExistence type="inferred from homology"/>
<dbReference type="Gene3D" id="2.130.10.10">
    <property type="entry name" value="YVTN repeat-like/Quinoprotein amine dehydrogenase"/>
    <property type="match status" value="1"/>
</dbReference>
<comment type="subunit">
    <text evidence="4">Part of the Bam complex.</text>
</comment>
<dbReference type="AlphaFoldDB" id="A0A380MV06"/>
<evidence type="ECO:0000256" key="1">
    <source>
        <dbReference type="ARBA" id="ARBA00022729"/>
    </source>
</evidence>
<dbReference type="InterPro" id="IPR017687">
    <property type="entry name" value="BamB"/>
</dbReference>
<dbReference type="InterPro" id="IPR018391">
    <property type="entry name" value="PQQ_b-propeller_rpt"/>
</dbReference>
<dbReference type="GO" id="GO:0009279">
    <property type="term" value="C:cell outer membrane"/>
    <property type="evidence" value="ECO:0007669"/>
    <property type="project" value="UniProtKB-SubCell"/>
</dbReference>
<dbReference type="PANTHER" id="PTHR34512:SF30">
    <property type="entry name" value="OUTER MEMBRANE PROTEIN ASSEMBLY FACTOR BAMB"/>
    <property type="match status" value="1"/>
</dbReference>
<dbReference type="RefSeq" id="WP_072576937.1">
    <property type="nucleotide sequence ID" value="NZ_LWHB01000118.1"/>
</dbReference>
<dbReference type="OrthoDB" id="5173551at2"/>
<dbReference type="SMART" id="SM00564">
    <property type="entry name" value="PQQ"/>
    <property type="match status" value="6"/>
</dbReference>
<dbReference type="NCBIfam" id="TIGR03300">
    <property type="entry name" value="assembly_YfgL"/>
    <property type="match status" value="1"/>
</dbReference>
<accession>A0A380MV06</accession>
<protein>
    <recommendedName>
        <fullName evidence="4">Outer membrane protein assembly factor BamB</fullName>
    </recommendedName>
</protein>
<comment type="subcellular location">
    <subcellularLocation>
        <location evidence="4">Cell outer membrane</location>
        <topology evidence="4">Lipid-anchor</topology>
    </subcellularLocation>
</comment>
<evidence type="ECO:0000256" key="4">
    <source>
        <dbReference type="HAMAP-Rule" id="MF_00923"/>
    </source>
</evidence>